<protein>
    <submittedName>
        <fullName evidence="1">Uncharacterized protein</fullName>
    </submittedName>
</protein>
<dbReference type="RefSeq" id="WP_244719677.1">
    <property type="nucleotide sequence ID" value="NZ_JALIRP010000001.1"/>
</dbReference>
<evidence type="ECO:0000313" key="2">
    <source>
        <dbReference type="Proteomes" id="UP001139347"/>
    </source>
</evidence>
<dbReference type="AlphaFoldDB" id="A0A9X1WJZ6"/>
<evidence type="ECO:0000313" key="1">
    <source>
        <dbReference type="EMBL" id="MCJ8010737.1"/>
    </source>
</evidence>
<dbReference type="Proteomes" id="UP001139347">
    <property type="component" value="Unassembled WGS sequence"/>
</dbReference>
<name>A0A9X1WJZ6_9BACL</name>
<accession>A0A9X1WJZ6</accession>
<organism evidence="1 2">
    <name type="scientific">Paenibacillus mangrovi</name>
    <dbReference type="NCBI Taxonomy" id="2931978"/>
    <lineage>
        <taxon>Bacteria</taxon>
        <taxon>Bacillati</taxon>
        <taxon>Bacillota</taxon>
        <taxon>Bacilli</taxon>
        <taxon>Bacillales</taxon>
        <taxon>Paenibacillaceae</taxon>
        <taxon>Paenibacillus</taxon>
    </lineage>
</organism>
<dbReference type="EMBL" id="JALIRP010000001">
    <property type="protein sequence ID" value="MCJ8010737.1"/>
    <property type="molecule type" value="Genomic_DNA"/>
</dbReference>
<gene>
    <name evidence="1" type="ORF">MUG84_03130</name>
</gene>
<proteinExistence type="predicted"/>
<keyword evidence="2" id="KW-1185">Reference proteome</keyword>
<sequence length="73" mass="8351">METTSPESGQLPSDADLIAWQALLRHETLQMIKSGTFLQLVHCPELSDLLMHSIAMNNEMLQLLHQRLRTRIP</sequence>
<comment type="caution">
    <text evidence="1">The sequence shown here is derived from an EMBL/GenBank/DDBJ whole genome shotgun (WGS) entry which is preliminary data.</text>
</comment>
<reference evidence="1" key="1">
    <citation type="submission" date="2022-04" db="EMBL/GenBank/DDBJ databases">
        <title>Paenibacillus mangrovi sp. nov., a novel endophytic bacterium isolated from bark of Kandelia candel.</title>
        <authorList>
            <person name="Tuo L."/>
        </authorList>
    </citation>
    <scope>NUCLEOTIDE SEQUENCE</scope>
    <source>
        <strain evidence="1">KQZ6P-2</strain>
    </source>
</reference>